<evidence type="ECO:0000313" key="4">
    <source>
        <dbReference type="RefSeq" id="XP_014667135.1"/>
    </source>
</evidence>
<protein>
    <submittedName>
        <fullName evidence="4">YTH domain-containing protein 1-like</fullName>
    </submittedName>
</protein>
<gene>
    <name evidence="4" type="primary">LOC106808796</name>
</gene>
<dbReference type="InterPro" id="IPR045168">
    <property type="entry name" value="YTH_prot"/>
</dbReference>
<proteinExistence type="predicted"/>
<feature type="compositionally biased region" description="Basic and acidic residues" evidence="1">
    <location>
        <begin position="664"/>
        <end position="681"/>
    </location>
</feature>
<dbReference type="CDD" id="cd21134">
    <property type="entry name" value="YTH"/>
    <property type="match status" value="1"/>
</dbReference>
<feature type="region of interest" description="Disordered" evidence="1">
    <location>
        <begin position="776"/>
        <end position="795"/>
    </location>
</feature>
<dbReference type="Proteomes" id="UP000695022">
    <property type="component" value="Unplaced"/>
</dbReference>
<feature type="compositionally biased region" description="Basic and acidic residues" evidence="1">
    <location>
        <begin position="337"/>
        <end position="347"/>
    </location>
</feature>
<feature type="domain" description="YTH" evidence="2">
    <location>
        <begin position="489"/>
        <end position="626"/>
    </location>
</feature>
<reference evidence="4" key="1">
    <citation type="submission" date="2025-08" db="UniProtKB">
        <authorList>
            <consortium name="RefSeq"/>
        </authorList>
    </citation>
    <scope>IDENTIFICATION</scope>
</reference>
<evidence type="ECO:0000313" key="3">
    <source>
        <dbReference type="Proteomes" id="UP000695022"/>
    </source>
</evidence>
<feature type="compositionally biased region" description="Low complexity" evidence="1">
    <location>
        <begin position="371"/>
        <end position="398"/>
    </location>
</feature>
<dbReference type="RefSeq" id="XP_014667135.1">
    <property type="nucleotide sequence ID" value="XM_014811649.1"/>
</dbReference>
<feature type="compositionally biased region" description="Acidic residues" evidence="1">
    <location>
        <begin position="449"/>
        <end position="462"/>
    </location>
</feature>
<dbReference type="InterPro" id="IPR007275">
    <property type="entry name" value="YTH_domain"/>
</dbReference>
<feature type="region of interest" description="Disordered" evidence="1">
    <location>
        <begin position="47"/>
        <end position="464"/>
    </location>
</feature>
<feature type="compositionally biased region" description="Basic and acidic residues" evidence="1">
    <location>
        <begin position="213"/>
        <end position="232"/>
    </location>
</feature>
<feature type="compositionally biased region" description="Basic residues" evidence="1">
    <location>
        <begin position="639"/>
        <end position="650"/>
    </location>
</feature>
<feature type="compositionally biased region" description="Low complexity" evidence="1">
    <location>
        <begin position="58"/>
        <end position="100"/>
    </location>
</feature>
<dbReference type="GeneID" id="106808796"/>
<feature type="compositionally biased region" description="Low complexity" evidence="1">
    <location>
        <begin position="109"/>
        <end position="130"/>
    </location>
</feature>
<dbReference type="PANTHER" id="PTHR12357">
    <property type="entry name" value="YTH YT521-B HOMOLOGY DOMAIN-CONTAINING"/>
    <property type="match status" value="1"/>
</dbReference>
<feature type="compositionally biased region" description="Basic and acidic residues" evidence="1">
    <location>
        <begin position="131"/>
        <end position="154"/>
    </location>
</feature>
<accession>A0ABM1E4L4</accession>
<feature type="compositionally biased region" description="Basic and acidic residues" evidence="1">
    <location>
        <begin position="170"/>
        <end position="181"/>
    </location>
</feature>
<feature type="compositionally biased region" description="Basic and acidic residues" evidence="1">
    <location>
        <begin position="786"/>
        <end position="795"/>
    </location>
</feature>
<organism evidence="3 4">
    <name type="scientific">Priapulus caudatus</name>
    <name type="common">Priapulid worm</name>
    <dbReference type="NCBI Taxonomy" id="37621"/>
    <lineage>
        <taxon>Eukaryota</taxon>
        <taxon>Metazoa</taxon>
        <taxon>Ecdysozoa</taxon>
        <taxon>Scalidophora</taxon>
        <taxon>Priapulida</taxon>
        <taxon>Priapulimorpha</taxon>
        <taxon>Priapulimorphida</taxon>
        <taxon>Priapulidae</taxon>
        <taxon>Priapulus</taxon>
    </lineage>
</organism>
<feature type="compositionally biased region" description="Basic and acidic residues" evidence="1">
    <location>
        <begin position="406"/>
        <end position="416"/>
    </location>
</feature>
<feature type="compositionally biased region" description="Basic and acidic residues" evidence="1">
    <location>
        <begin position="702"/>
        <end position="713"/>
    </location>
</feature>
<feature type="compositionally biased region" description="Basic and acidic residues" evidence="1">
    <location>
        <begin position="291"/>
        <end position="307"/>
    </location>
</feature>
<evidence type="ECO:0000259" key="2">
    <source>
        <dbReference type="PROSITE" id="PS50882"/>
    </source>
</evidence>
<keyword evidence="3" id="KW-1185">Reference proteome</keyword>
<dbReference type="PROSITE" id="PS50882">
    <property type="entry name" value="YTH"/>
    <property type="match status" value="1"/>
</dbReference>
<evidence type="ECO:0000256" key="1">
    <source>
        <dbReference type="SAM" id="MobiDB-lite"/>
    </source>
</evidence>
<dbReference type="PANTHER" id="PTHR12357:SF3">
    <property type="entry name" value="YTH DOMAIN-CONTAINING PROTEIN 1"/>
    <property type="match status" value="1"/>
</dbReference>
<dbReference type="Pfam" id="PF04146">
    <property type="entry name" value="YTH"/>
    <property type="match status" value="1"/>
</dbReference>
<feature type="compositionally biased region" description="Basic and acidic residues" evidence="1">
    <location>
        <begin position="265"/>
        <end position="274"/>
    </location>
</feature>
<feature type="compositionally biased region" description="Low complexity" evidence="1">
    <location>
        <begin position="280"/>
        <end position="290"/>
    </location>
</feature>
<name>A0ABM1E4L4_PRICU</name>
<feature type="compositionally biased region" description="Low complexity" evidence="1">
    <location>
        <begin position="324"/>
        <end position="336"/>
    </location>
</feature>
<sequence length="795" mass="87152">MDDETSGYVAESVLTNLGVTSAGEQAELVNVLNDILDTNVGDDDLAAELASEDKKPVGKSTTSHSSAAKTGKTQSVKKLSSKSVTKPTAAKTKTASVAPSGQKADAHKVASAKTATSNSKKKPSSSPVPKNKADASKTHVKKEVLSAKAEEKTKSAQLKAVDTKASLKVTEQKKSGDKTKTEQPAAKQKVTEKAPAPLASKELANNSSMKATVGKESDAGKGKEKPKTEQQKEAATSKTKVAVKPATPSKDKKPTKPQPKPSPQLERKHQETKPMKKAAAKPSAPQQKAPASEKRKEAKATKEVVSKKDHKTGIQGNESEKVAAKLAGGAGTTASAEKVRVKTEKMAEGASTGSAGEGAGGHSNEYDTRSEASTSLDSSDDSSSSDSDVVPPFSSSRSAQKASGYRHGDRRDRDGEGMAGTRESGRHDRKRKKRDISPIVFDRKSSSDSESDEVDISEEEEIDPSKNKRARLDLLKEQGSKLKYIFRDSAYFLIKSNNHENISLAKAKGVWSTPPQNEAKLNKAFKECRNVILVYSVKESGKFQGYARLSSESRHDIAPPQWVLPPGMTSRALGGVFKIDWVNRKELAFSKTLHLHNSWNENKPVKIGRDGQEIEHNCGESLCRLFPFDENIDLTSVARKAKHSRNRVHAAPRDRPRDHRRHNREPPRLHRGGGREYDRGPPRRGGYGAQQREGRPPPGMFKDPRRDRGGMPRFGVRRETMLNGMAPPMARGRGFPRKPETYNDYMKELSYRGPSSIESRSYGHMFERSVDDFLRRTKASRGMSRSSDRRYRDRR</sequence>
<feature type="region of interest" description="Disordered" evidence="1">
    <location>
        <begin position="639"/>
        <end position="713"/>
    </location>
</feature>
<dbReference type="Gene3D" id="3.10.590.10">
    <property type="entry name" value="ph1033 like domains"/>
    <property type="match status" value="1"/>
</dbReference>